<accession>A0A0P7WU74</accession>
<dbReference type="PROSITE" id="PS51257">
    <property type="entry name" value="PROKAR_LIPOPROTEIN"/>
    <property type="match status" value="1"/>
</dbReference>
<comment type="caution">
    <text evidence="2">The sequence shown here is derived from an EMBL/GenBank/DDBJ whole genome shotgun (WGS) entry which is preliminary data.</text>
</comment>
<organism evidence="2 3">
    <name type="scientific">Roseibaca calidilacus</name>
    <dbReference type="NCBI Taxonomy" id="1666912"/>
    <lineage>
        <taxon>Bacteria</taxon>
        <taxon>Pseudomonadati</taxon>
        <taxon>Pseudomonadota</taxon>
        <taxon>Alphaproteobacteria</taxon>
        <taxon>Rhodobacterales</taxon>
        <taxon>Paracoccaceae</taxon>
        <taxon>Roseinatronobacter</taxon>
    </lineage>
</organism>
<feature type="region of interest" description="Disordered" evidence="1">
    <location>
        <begin position="89"/>
        <end position="121"/>
    </location>
</feature>
<dbReference type="Proteomes" id="UP000050413">
    <property type="component" value="Unassembled WGS sequence"/>
</dbReference>
<evidence type="ECO:0000256" key="1">
    <source>
        <dbReference type="SAM" id="MobiDB-lite"/>
    </source>
</evidence>
<gene>
    <name evidence="2" type="ORF">HLUCCA05_06355</name>
</gene>
<evidence type="ECO:0000313" key="3">
    <source>
        <dbReference type="Proteomes" id="UP000050413"/>
    </source>
</evidence>
<evidence type="ECO:0000313" key="2">
    <source>
        <dbReference type="EMBL" id="KPP91037.1"/>
    </source>
</evidence>
<name>A0A0P7WU74_9RHOB</name>
<dbReference type="AlphaFoldDB" id="A0A0P7WU74"/>
<sequence length="121" mass="11750">MRKPLAGLLVAVILSGCSGGGVRAPDEGSSVGRLIGRVIPFTGGIASRGSGAAGNLCGVAGLQGQTIAPISSSTNGCGVAAPRAGHACRRNQPLTTGNAGLRNRDGTASLGHTGHAPRAEA</sequence>
<reference evidence="2 3" key="1">
    <citation type="submission" date="2015-09" db="EMBL/GenBank/DDBJ databases">
        <title>Identification and resolution of microdiversity through metagenomic sequencing of parallel consortia.</title>
        <authorList>
            <person name="Nelson W.C."/>
            <person name="Romine M.F."/>
            <person name="Lindemann S.R."/>
        </authorList>
    </citation>
    <scope>NUCLEOTIDE SEQUENCE [LARGE SCALE GENOMIC DNA]</scope>
    <source>
        <strain evidence="2">HL-91</strain>
    </source>
</reference>
<dbReference type="EMBL" id="LJSG01000016">
    <property type="protein sequence ID" value="KPP91037.1"/>
    <property type="molecule type" value="Genomic_DNA"/>
</dbReference>
<proteinExistence type="predicted"/>
<protein>
    <submittedName>
        <fullName evidence="2">Lysis protein</fullName>
    </submittedName>
</protein>